<dbReference type="PANTHER" id="PTHR11839">
    <property type="entry name" value="UDP/ADP-SUGAR PYROPHOSPHATASE"/>
    <property type="match status" value="1"/>
</dbReference>
<evidence type="ECO:0000259" key="4">
    <source>
        <dbReference type="PROSITE" id="PS51462"/>
    </source>
</evidence>
<evidence type="ECO:0000313" key="5">
    <source>
        <dbReference type="EMBL" id="OSX79681.1"/>
    </source>
</evidence>
<name>A0A1X6PFQ5_PORUM</name>
<dbReference type="InterPro" id="IPR020476">
    <property type="entry name" value="Nudix_hydrolase"/>
</dbReference>
<dbReference type="InterPro" id="IPR020084">
    <property type="entry name" value="NUDIX_hydrolase_CS"/>
</dbReference>
<dbReference type="PROSITE" id="PS00893">
    <property type="entry name" value="NUDIX_BOX"/>
    <property type="match status" value="1"/>
</dbReference>
<dbReference type="Pfam" id="PF00293">
    <property type="entry name" value="NUDIX"/>
    <property type="match status" value="1"/>
</dbReference>
<dbReference type="PROSITE" id="PS51462">
    <property type="entry name" value="NUDIX"/>
    <property type="match status" value="1"/>
</dbReference>
<dbReference type="InterPro" id="IPR000086">
    <property type="entry name" value="NUDIX_hydrolase_dom"/>
</dbReference>
<feature type="compositionally biased region" description="Pro residues" evidence="3">
    <location>
        <begin position="64"/>
        <end position="74"/>
    </location>
</feature>
<gene>
    <name evidence="5" type="ORF">BU14_0072s0039</name>
</gene>
<dbReference type="Proteomes" id="UP000218209">
    <property type="component" value="Unassembled WGS sequence"/>
</dbReference>
<accession>A0A1X6PFQ5</accession>
<dbReference type="Gene3D" id="3.90.79.10">
    <property type="entry name" value="Nucleoside Triphosphate Pyrophosphohydrolase"/>
    <property type="match status" value="1"/>
</dbReference>
<dbReference type="OrthoDB" id="10249920at2759"/>
<feature type="compositionally biased region" description="Low complexity" evidence="3">
    <location>
        <begin position="30"/>
        <end position="51"/>
    </location>
</feature>
<dbReference type="EMBL" id="KV918787">
    <property type="protein sequence ID" value="OSX79681.1"/>
    <property type="molecule type" value="Genomic_DNA"/>
</dbReference>
<feature type="region of interest" description="Disordered" evidence="3">
    <location>
        <begin position="30"/>
        <end position="76"/>
    </location>
</feature>
<dbReference type="GO" id="GO:0006753">
    <property type="term" value="P:nucleoside phosphate metabolic process"/>
    <property type="evidence" value="ECO:0007669"/>
    <property type="project" value="TreeGrafter"/>
</dbReference>
<evidence type="ECO:0000256" key="2">
    <source>
        <dbReference type="RuleBase" id="RU003476"/>
    </source>
</evidence>
<dbReference type="GO" id="GO:0019693">
    <property type="term" value="P:ribose phosphate metabolic process"/>
    <property type="evidence" value="ECO:0007669"/>
    <property type="project" value="TreeGrafter"/>
</dbReference>
<evidence type="ECO:0000313" key="6">
    <source>
        <dbReference type="Proteomes" id="UP000218209"/>
    </source>
</evidence>
<dbReference type="AlphaFoldDB" id="A0A1X6PFQ5"/>
<feature type="domain" description="Nudix hydrolase" evidence="4">
    <location>
        <begin position="134"/>
        <end position="260"/>
    </location>
</feature>
<evidence type="ECO:0000256" key="1">
    <source>
        <dbReference type="ARBA" id="ARBA00022801"/>
    </source>
</evidence>
<dbReference type="PANTHER" id="PTHR11839:SF1">
    <property type="entry name" value="ADP-SUGAR PYROPHOSPHATASE"/>
    <property type="match status" value="1"/>
</dbReference>
<keyword evidence="1 2" id="KW-0378">Hydrolase</keyword>
<protein>
    <recommendedName>
        <fullName evidence="4">Nudix hydrolase domain-containing protein</fullName>
    </recommendedName>
</protein>
<dbReference type="PRINTS" id="PR00502">
    <property type="entry name" value="NUDIXFAMILY"/>
</dbReference>
<keyword evidence="6" id="KW-1185">Reference proteome</keyword>
<evidence type="ECO:0000256" key="3">
    <source>
        <dbReference type="SAM" id="MobiDB-lite"/>
    </source>
</evidence>
<organism evidence="5 6">
    <name type="scientific">Porphyra umbilicalis</name>
    <name type="common">Purple laver</name>
    <name type="synonym">Red alga</name>
    <dbReference type="NCBI Taxonomy" id="2786"/>
    <lineage>
        <taxon>Eukaryota</taxon>
        <taxon>Rhodophyta</taxon>
        <taxon>Bangiophyceae</taxon>
        <taxon>Bangiales</taxon>
        <taxon>Bangiaceae</taxon>
        <taxon>Porphyra</taxon>
    </lineage>
</organism>
<dbReference type="SUPFAM" id="SSF55811">
    <property type="entry name" value="Nudix"/>
    <property type="match status" value="1"/>
</dbReference>
<proteinExistence type="inferred from homology"/>
<feature type="region of interest" description="Disordered" evidence="3">
    <location>
        <begin position="240"/>
        <end position="260"/>
    </location>
</feature>
<reference evidence="5 6" key="1">
    <citation type="submission" date="2017-03" db="EMBL/GenBank/DDBJ databases">
        <title>WGS assembly of Porphyra umbilicalis.</title>
        <authorList>
            <person name="Brawley S.H."/>
            <person name="Blouin N.A."/>
            <person name="Ficko-Blean E."/>
            <person name="Wheeler G.L."/>
            <person name="Lohr M."/>
            <person name="Goodson H.V."/>
            <person name="Jenkins J.W."/>
            <person name="Blaby-Haas C.E."/>
            <person name="Helliwell K.E."/>
            <person name="Chan C."/>
            <person name="Marriage T."/>
            <person name="Bhattacharya D."/>
            <person name="Klein A.S."/>
            <person name="Badis Y."/>
            <person name="Brodie J."/>
            <person name="Cao Y."/>
            <person name="Collen J."/>
            <person name="Dittami S.M."/>
            <person name="Gachon C.M."/>
            <person name="Green B.R."/>
            <person name="Karpowicz S."/>
            <person name="Kim J.W."/>
            <person name="Kudahl U."/>
            <person name="Lin S."/>
            <person name="Michel G."/>
            <person name="Mittag M."/>
            <person name="Olson B.J."/>
            <person name="Pangilinan J."/>
            <person name="Peng Y."/>
            <person name="Qiu H."/>
            <person name="Shu S."/>
            <person name="Singer J.T."/>
            <person name="Smith A.G."/>
            <person name="Sprecher B.N."/>
            <person name="Wagner V."/>
            <person name="Wang W."/>
            <person name="Wang Z.-Y."/>
            <person name="Yan J."/>
            <person name="Yarish C."/>
            <person name="Zoeuner-Riek S."/>
            <person name="Zhuang Y."/>
            <person name="Zou Y."/>
            <person name="Lindquist E.A."/>
            <person name="Grimwood J."/>
            <person name="Barry K."/>
            <person name="Rokhsar D.S."/>
            <person name="Schmutz J."/>
            <person name="Stiller J.W."/>
            <person name="Grossman A.R."/>
            <person name="Prochnik S.E."/>
        </authorList>
    </citation>
    <scope>NUCLEOTIDE SEQUENCE [LARGE SCALE GENOMIC DNA]</scope>
    <source>
        <strain evidence="5">4086291</strain>
    </source>
</reference>
<comment type="similarity">
    <text evidence="2">Belongs to the Nudix hydrolase family.</text>
</comment>
<dbReference type="InterPro" id="IPR015797">
    <property type="entry name" value="NUDIX_hydrolase-like_dom_sf"/>
</dbReference>
<sequence length="260" mass="26771">MRLPLSLLPTALSPLGAPTLCRRLLGQTLRSSSVPAAPRRSSAPAAARSPRCGMASDAGEAGAAPPPPPPPPLRAPLQAVGIVPRRHGPRHRRVDAVRDALARLPPRQIHRRDRAGARLGLRVAAVGGPPPTDGKPTVNAVVIFARLFTSAAGPHGGTPPAEGDTLLVRQFRPSVGRDSVEFPAGLVDGGETPTDAAMRELREETGFTATAVVDVSPVTYTSTGLSDEGVVLVTVDVDEADARNGGGGGGRSCSSRMRGS</sequence>
<dbReference type="GO" id="GO:0016462">
    <property type="term" value="F:pyrophosphatase activity"/>
    <property type="evidence" value="ECO:0007669"/>
    <property type="project" value="UniProtKB-ARBA"/>
</dbReference>